<proteinExistence type="predicted"/>
<protein>
    <submittedName>
        <fullName evidence="4">Glycosyltransferase 36</fullName>
    </submittedName>
</protein>
<dbReference type="InterPro" id="IPR008928">
    <property type="entry name" value="6-hairpin_glycosidase_sf"/>
</dbReference>
<gene>
    <name evidence="4" type="ORF">B2A_06170</name>
</gene>
<dbReference type="GO" id="GO:0016757">
    <property type="term" value="F:glycosyltransferase activity"/>
    <property type="evidence" value="ECO:0007669"/>
    <property type="project" value="UniProtKB-KW"/>
</dbReference>
<evidence type="ECO:0000259" key="3">
    <source>
        <dbReference type="Pfam" id="PF17167"/>
    </source>
</evidence>
<dbReference type="PANTHER" id="PTHR37469">
    <property type="entry name" value="CELLOBIONIC ACID PHOSPHORYLASE-RELATED"/>
    <property type="match status" value="1"/>
</dbReference>
<dbReference type="SUPFAM" id="SSF48208">
    <property type="entry name" value="Six-hairpin glycosidases"/>
    <property type="match status" value="1"/>
</dbReference>
<accession>T1AAE7</accession>
<evidence type="ECO:0000313" key="4">
    <source>
        <dbReference type="EMBL" id="EQD54012.1"/>
    </source>
</evidence>
<dbReference type="Pfam" id="PF17167">
    <property type="entry name" value="Glyco_hydro_94"/>
    <property type="match status" value="1"/>
</dbReference>
<feature type="non-terminal residue" evidence="4">
    <location>
        <position position="85"/>
    </location>
</feature>
<reference evidence="4" key="1">
    <citation type="submission" date="2013-08" db="EMBL/GenBank/DDBJ databases">
        <authorList>
            <person name="Mendez C."/>
            <person name="Richter M."/>
            <person name="Ferrer M."/>
            <person name="Sanchez J."/>
        </authorList>
    </citation>
    <scope>NUCLEOTIDE SEQUENCE</scope>
</reference>
<dbReference type="AlphaFoldDB" id="T1AAE7"/>
<sequence>GVAGSAKAASELVQRCRGLGTAATTLDAVRKHWRSTLGAVQVRTPDPALDVLVNGWLLYQVIACRFLARSGYYQSGGAIGFRDQL</sequence>
<comment type="caution">
    <text evidence="4">The sequence shown here is derived from an EMBL/GenBank/DDBJ whole genome shotgun (WGS) entry which is preliminary data.</text>
</comment>
<reference evidence="4" key="2">
    <citation type="journal article" date="2014" name="ISME J.">
        <title>Microbial stratification in low pH oxic and suboxic macroscopic growths along an acid mine drainage.</title>
        <authorList>
            <person name="Mendez-Garcia C."/>
            <person name="Mesa V."/>
            <person name="Sprenger R.R."/>
            <person name="Richter M."/>
            <person name="Diez M.S."/>
            <person name="Solano J."/>
            <person name="Bargiela R."/>
            <person name="Golyshina O.V."/>
            <person name="Manteca A."/>
            <person name="Ramos J.L."/>
            <person name="Gallego J.R."/>
            <person name="Llorente I."/>
            <person name="Martins Dos Santos V.A."/>
            <person name="Jensen O.N."/>
            <person name="Pelaez A.I."/>
            <person name="Sanchez J."/>
            <person name="Ferrer M."/>
        </authorList>
    </citation>
    <scope>NUCLEOTIDE SEQUENCE</scope>
</reference>
<evidence type="ECO:0000256" key="2">
    <source>
        <dbReference type="ARBA" id="ARBA00022679"/>
    </source>
</evidence>
<dbReference type="InterPro" id="IPR033432">
    <property type="entry name" value="GH94_catalytic"/>
</dbReference>
<dbReference type="Gene3D" id="1.20.890.20">
    <property type="entry name" value="mpn423 like domain"/>
    <property type="match status" value="1"/>
</dbReference>
<feature type="non-terminal residue" evidence="4">
    <location>
        <position position="1"/>
    </location>
</feature>
<keyword evidence="1" id="KW-0328">Glycosyltransferase</keyword>
<dbReference type="InterPro" id="IPR052047">
    <property type="entry name" value="GH94_Enzymes"/>
</dbReference>
<dbReference type="PANTHER" id="PTHR37469:SF2">
    <property type="entry name" value="CELLOBIONIC ACID PHOSPHORYLASE"/>
    <property type="match status" value="1"/>
</dbReference>
<dbReference type="EMBL" id="AUZZ01004343">
    <property type="protein sequence ID" value="EQD54012.1"/>
    <property type="molecule type" value="Genomic_DNA"/>
</dbReference>
<evidence type="ECO:0000256" key="1">
    <source>
        <dbReference type="ARBA" id="ARBA00022676"/>
    </source>
</evidence>
<dbReference type="InterPro" id="IPR012341">
    <property type="entry name" value="6hp_glycosidase-like_sf"/>
</dbReference>
<dbReference type="Gene3D" id="1.50.10.10">
    <property type="match status" value="1"/>
</dbReference>
<dbReference type="GO" id="GO:0005975">
    <property type="term" value="P:carbohydrate metabolic process"/>
    <property type="evidence" value="ECO:0007669"/>
    <property type="project" value="InterPro"/>
</dbReference>
<name>T1AAE7_9ZZZZ</name>
<feature type="domain" description="Glycosyl hydrolase 94 catalytic" evidence="3">
    <location>
        <begin position="32"/>
        <end position="84"/>
    </location>
</feature>
<keyword evidence="2 4" id="KW-0808">Transferase</keyword>
<organism evidence="4">
    <name type="scientific">mine drainage metagenome</name>
    <dbReference type="NCBI Taxonomy" id="410659"/>
    <lineage>
        <taxon>unclassified sequences</taxon>
        <taxon>metagenomes</taxon>
        <taxon>ecological metagenomes</taxon>
    </lineage>
</organism>